<protein>
    <recommendedName>
        <fullName evidence="2">protein-serine/threonine phosphatase</fullName>
        <ecNumber evidence="2">3.1.3.16</ecNumber>
    </recommendedName>
</protein>
<evidence type="ECO:0000256" key="3">
    <source>
        <dbReference type="ARBA" id="ARBA00022801"/>
    </source>
</evidence>
<sequence length="414" mass="46939">MRNTLTPSLMLEGCASLSGCRLIDRKSKRSSCAGVDFWSLVELHPLGVCCDVPRGVAYLWEKKHYITYLFFSTPKSHRLFDWRWCGSVIGDRDDYHGGPIGVSNKSPEKILPKTVLLVISGFDRQRSHLDLVKMFNSSVYYENSLIGEVEVYPRNPNAGSWLREIRISHLSPSSERCPPLAILHTVASGGVRFKMESKSPLSKDSPMSSLHATLFSENKINLDQLVFRYLNLSSFMHSMCLQTAVIALGEEELHLVAMASRKNPMPYACFWGFSVLSRLYESSLLMLNLRCLGIVFDLDETLLVANTMRSFEDRIDALQRKISNETDPLRIAGMLTEIKRYHDDKSILKQYAENDQVVENGKVFKVQSEMVPPLSGNHQLITRPVIRIQEKSIILTRVNPSVCFLSCSLCCKYD</sequence>
<dbReference type="PANTHER" id="PTHR23081">
    <property type="entry name" value="RNA POLYMERASE II CTD PHOSPHATASE"/>
    <property type="match status" value="1"/>
</dbReference>
<comment type="subcellular location">
    <subcellularLocation>
        <location evidence="1">Nucleus</location>
    </subcellularLocation>
</comment>
<evidence type="ECO:0000256" key="6">
    <source>
        <dbReference type="ARBA" id="ARBA00048336"/>
    </source>
</evidence>
<dbReference type="AlphaFoldDB" id="A0A427AW48"/>
<evidence type="ECO:0000256" key="1">
    <source>
        <dbReference type="ARBA" id="ARBA00004123"/>
    </source>
</evidence>
<accession>A0A427AW48</accession>
<reference evidence="7 8" key="1">
    <citation type="journal article" date="2014" name="Agronomy (Basel)">
        <title>A Draft Genome Sequence for Ensete ventricosum, the Drought-Tolerant Tree Against Hunger.</title>
        <authorList>
            <person name="Harrison J."/>
            <person name="Moore K.A."/>
            <person name="Paszkiewicz K."/>
            <person name="Jones T."/>
            <person name="Grant M."/>
            <person name="Ambacheew D."/>
            <person name="Muzemil S."/>
            <person name="Studholme D.J."/>
        </authorList>
    </citation>
    <scope>NUCLEOTIDE SEQUENCE [LARGE SCALE GENOMIC DNA]</scope>
</reference>
<dbReference type="InterPro" id="IPR039189">
    <property type="entry name" value="Fcp1"/>
</dbReference>
<keyword evidence="3" id="KW-0378">Hydrolase</keyword>
<gene>
    <name evidence="7" type="ORF">B296_00008406</name>
</gene>
<evidence type="ECO:0000313" key="7">
    <source>
        <dbReference type="EMBL" id="RRT80489.1"/>
    </source>
</evidence>
<keyword evidence="4" id="KW-0539">Nucleus</keyword>
<dbReference type="EMBL" id="AMZH03001129">
    <property type="protein sequence ID" value="RRT80489.1"/>
    <property type="molecule type" value="Genomic_DNA"/>
</dbReference>
<evidence type="ECO:0000256" key="4">
    <source>
        <dbReference type="ARBA" id="ARBA00023242"/>
    </source>
</evidence>
<dbReference type="GO" id="GO:0005634">
    <property type="term" value="C:nucleus"/>
    <property type="evidence" value="ECO:0007669"/>
    <property type="project" value="UniProtKB-SubCell"/>
</dbReference>
<evidence type="ECO:0000313" key="8">
    <source>
        <dbReference type="Proteomes" id="UP000287651"/>
    </source>
</evidence>
<dbReference type="Proteomes" id="UP000287651">
    <property type="component" value="Unassembled WGS sequence"/>
</dbReference>
<dbReference type="PANTHER" id="PTHR23081:SF0">
    <property type="entry name" value="RNA POLYMERASE II C-TERMINAL DOMAIN PHOSPHATASE-LIKE 1"/>
    <property type="match status" value="1"/>
</dbReference>
<name>A0A427AW48_ENSVE</name>
<comment type="catalytic activity">
    <reaction evidence="6">
        <text>O-phospho-L-threonyl-[protein] + H2O = L-threonyl-[protein] + phosphate</text>
        <dbReference type="Rhea" id="RHEA:47004"/>
        <dbReference type="Rhea" id="RHEA-COMP:11060"/>
        <dbReference type="Rhea" id="RHEA-COMP:11605"/>
        <dbReference type="ChEBI" id="CHEBI:15377"/>
        <dbReference type="ChEBI" id="CHEBI:30013"/>
        <dbReference type="ChEBI" id="CHEBI:43474"/>
        <dbReference type="ChEBI" id="CHEBI:61977"/>
        <dbReference type="EC" id="3.1.3.16"/>
    </reaction>
</comment>
<dbReference type="EC" id="3.1.3.16" evidence="2"/>
<proteinExistence type="predicted"/>
<evidence type="ECO:0000256" key="2">
    <source>
        <dbReference type="ARBA" id="ARBA00013081"/>
    </source>
</evidence>
<organism evidence="7 8">
    <name type="scientific">Ensete ventricosum</name>
    <name type="common">Abyssinian banana</name>
    <name type="synonym">Musa ensete</name>
    <dbReference type="NCBI Taxonomy" id="4639"/>
    <lineage>
        <taxon>Eukaryota</taxon>
        <taxon>Viridiplantae</taxon>
        <taxon>Streptophyta</taxon>
        <taxon>Embryophyta</taxon>
        <taxon>Tracheophyta</taxon>
        <taxon>Spermatophyta</taxon>
        <taxon>Magnoliopsida</taxon>
        <taxon>Liliopsida</taxon>
        <taxon>Zingiberales</taxon>
        <taxon>Musaceae</taxon>
        <taxon>Ensete</taxon>
    </lineage>
</organism>
<evidence type="ECO:0000256" key="5">
    <source>
        <dbReference type="ARBA" id="ARBA00047761"/>
    </source>
</evidence>
<comment type="catalytic activity">
    <reaction evidence="5">
        <text>O-phospho-L-seryl-[protein] + H2O = L-seryl-[protein] + phosphate</text>
        <dbReference type="Rhea" id="RHEA:20629"/>
        <dbReference type="Rhea" id="RHEA-COMP:9863"/>
        <dbReference type="Rhea" id="RHEA-COMP:11604"/>
        <dbReference type="ChEBI" id="CHEBI:15377"/>
        <dbReference type="ChEBI" id="CHEBI:29999"/>
        <dbReference type="ChEBI" id="CHEBI:43474"/>
        <dbReference type="ChEBI" id="CHEBI:83421"/>
        <dbReference type="EC" id="3.1.3.16"/>
    </reaction>
</comment>
<comment type="caution">
    <text evidence="7">The sequence shown here is derived from an EMBL/GenBank/DDBJ whole genome shotgun (WGS) entry which is preliminary data.</text>
</comment>
<dbReference type="GO" id="GO:0008420">
    <property type="term" value="F:RNA polymerase II CTD heptapeptide repeat phosphatase activity"/>
    <property type="evidence" value="ECO:0007669"/>
    <property type="project" value="InterPro"/>
</dbReference>